<organism evidence="4 6">
    <name type="scientific">Bacteroides finegoldii</name>
    <dbReference type="NCBI Taxonomy" id="338188"/>
    <lineage>
        <taxon>Bacteria</taxon>
        <taxon>Pseudomonadati</taxon>
        <taxon>Bacteroidota</taxon>
        <taxon>Bacteroidia</taxon>
        <taxon>Bacteroidales</taxon>
        <taxon>Bacteroidaceae</taxon>
        <taxon>Bacteroides</taxon>
    </lineage>
</organism>
<dbReference type="AlphaFoldDB" id="A0A7J4YN40"/>
<evidence type="ECO:0000256" key="1">
    <source>
        <dbReference type="ARBA" id="ARBA00022801"/>
    </source>
</evidence>
<evidence type="ECO:0000313" key="6">
    <source>
        <dbReference type="Proteomes" id="UP000421791"/>
    </source>
</evidence>
<keyword evidence="7" id="KW-1185">Reference proteome</keyword>
<dbReference type="Proteomes" id="UP000440198">
    <property type="component" value="Unassembled WGS sequence"/>
</dbReference>
<evidence type="ECO:0000313" key="5">
    <source>
        <dbReference type="EMBL" id="KAA5254770.1"/>
    </source>
</evidence>
<dbReference type="GO" id="GO:0016787">
    <property type="term" value="F:hydrolase activity"/>
    <property type="evidence" value="ECO:0007669"/>
    <property type="project" value="UniProtKB-KW"/>
</dbReference>
<feature type="signal peptide" evidence="2">
    <location>
        <begin position="1"/>
        <end position="24"/>
    </location>
</feature>
<feature type="domain" description="BD-FAE-like" evidence="3">
    <location>
        <begin position="52"/>
        <end position="153"/>
    </location>
</feature>
<dbReference type="EMBL" id="VWAK01000019">
    <property type="protein sequence ID" value="KAA5229771.1"/>
    <property type="molecule type" value="Genomic_DNA"/>
</dbReference>
<dbReference type="SUPFAM" id="SSF53474">
    <property type="entry name" value="alpha/beta-Hydrolases"/>
    <property type="match status" value="1"/>
</dbReference>
<accession>A0A7J4YN40</accession>
<dbReference type="InterPro" id="IPR049492">
    <property type="entry name" value="BD-FAE-like_dom"/>
</dbReference>
<dbReference type="PANTHER" id="PTHR48081:SF9">
    <property type="entry name" value="CARBOXYLESTERASE"/>
    <property type="match status" value="1"/>
</dbReference>
<keyword evidence="2" id="KW-0732">Signal</keyword>
<comment type="caution">
    <text evidence="4">The sequence shown here is derived from an EMBL/GenBank/DDBJ whole genome shotgun (WGS) entry which is preliminary data.</text>
</comment>
<evidence type="ECO:0000313" key="4">
    <source>
        <dbReference type="EMBL" id="KAA5229771.1"/>
    </source>
</evidence>
<sequence length="272" mass="30563">MKMNKIMKKICFLLFLFSACIVQAQNSYCTDKDISYVPDSEMDAYRLERCKLDIYYPENKRDFSTIVWFHGGGMEGGSKFIPKELTEQGFAVVAVNYRLSPKAKNPAYIEDAAEAVAWVFKNIEKYGGRKDRIFVSGHSAGGYLSLILAMDKKYMATYGVDADSVAAYLPVSGQTVTHFTIRKERGLPNGIPVVDEYAPVNKARKETAPLVLITGDKHLEMAARYEENALLEAVLKSIGNKKVTLYEMQGFDHGQVLGPACYLIVDYVKRFK</sequence>
<evidence type="ECO:0000313" key="7">
    <source>
        <dbReference type="Proteomes" id="UP000440198"/>
    </source>
</evidence>
<evidence type="ECO:0000256" key="2">
    <source>
        <dbReference type="SAM" id="SignalP"/>
    </source>
</evidence>
<reference evidence="6 7" key="1">
    <citation type="journal article" date="2019" name="Nat. Med.">
        <title>A library of human gut bacterial isolates paired with longitudinal multiomics data enables mechanistic microbiome research.</title>
        <authorList>
            <person name="Poyet M."/>
            <person name="Groussin M."/>
            <person name="Gibbons S.M."/>
            <person name="Avila-Pacheco J."/>
            <person name="Jiang X."/>
            <person name="Kearney S.M."/>
            <person name="Perrotta A.R."/>
            <person name="Berdy B."/>
            <person name="Zhao S."/>
            <person name="Lieberman T.D."/>
            <person name="Swanson P.K."/>
            <person name="Smith M."/>
            <person name="Roesemann S."/>
            <person name="Alexander J.E."/>
            <person name="Rich S.A."/>
            <person name="Livny J."/>
            <person name="Vlamakis H."/>
            <person name="Clish C."/>
            <person name="Bullock K."/>
            <person name="Deik A."/>
            <person name="Scott J."/>
            <person name="Pierce K.A."/>
            <person name="Xavier R.J."/>
            <person name="Alm E.J."/>
        </authorList>
    </citation>
    <scope>NUCLEOTIDE SEQUENCE [LARGE SCALE GENOMIC DNA]</scope>
    <source>
        <strain evidence="5 7">BIOML-A2</strain>
        <strain evidence="4 6">BIOML-A6</strain>
    </source>
</reference>
<dbReference type="InterPro" id="IPR029058">
    <property type="entry name" value="AB_hydrolase_fold"/>
</dbReference>
<dbReference type="InterPro" id="IPR050300">
    <property type="entry name" value="GDXG_lipolytic_enzyme"/>
</dbReference>
<dbReference type="Pfam" id="PF20434">
    <property type="entry name" value="BD-FAE"/>
    <property type="match status" value="1"/>
</dbReference>
<name>A0A7J4YN40_9BACE</name>
<dbReference type="PROSITE" id="PS51257">
    <property type="entry name" value="PROKAR_LIPOPROTEIN"/>
    <property type="match status" value="1"/>
</dbReference>
<dbReference type="PANTHER" id="PTHR48081">
    <property type="entry name" value="AB HYDROLASE SUPERFAMILY PROTEIN C4A8.06C"/>
    <property type="match status" value="1"/>
</dbReference>
<keyword evidence="1 4" id="KW-0378">Hydrolase</keyword>
<gene>
    <name evidence="5" type="ORF">F2Z09_15260</name>
    <name evidence="4" type="ORF">F2Z22_12355</name>
</gene>
<dbReference type="EMBL" id="VWAG01000032">
    <property type="protein sequence ID" value="KAA5254770.1"/>
    <property type="molecule type" value="Genomic_DNA"/>
</dbReference>
<dbReference type="Gene3D" id="3.40.50.1820">
    <property type="entry name" value="alpha/beta hydrolase"/>
    <property type="match status" value="1"/>
</dbReference>
<evidence type="ECO:0000259" key="3">
    <source>
        <dbReference type="Pfam" id="PF20434"/>
    </source>
</evidence>
<proteinExistence type="predicted"/>
<protein>
    <submittedName>
        <fullName evidence="4">Alpha/beta hydrolase</fullName>
    </submittedName>
</protein>
<feature type="chain" id="PRO_5044658445" evidence="2">
    <location>
        <begin position="25"/>
        <end position="272"/>
    </location>
</feature>
<dbReference type="Proteomes" id="UP000421791">
    <property type="component" value="Unassembled WGS sequence"/>
</dbReference>